<proteinExistence type="predicted"/>
<evidence type="ECO:0000313" key="4">
    <source>
        <dbReference type="Proteomes" id="UP000215914"/>
    </source>
</evidence>
<keyword evidence="1" id="KW-0472">Membrane</keyword>
<keyword evidence="1" id="KW-1133">Transmembrane helix</keyword>
<gene>
    <name evidence="3" type="ORF">HannXRQ_Chr12g0372701</name>
    <name evidence="2" type="ORF">HanXRQr2_Chr12g0545501</name>
</gene>
<evidence type="ECO:0000313" key="2">
    <source>
        <dbReference type="EMBL" id="KAF5778267.1"/>
    </source>
</evidence>
<organism evidence="3 4">
    <name type="scientific">Helianthus annuus</name>
    <name type="common">Common sunflower</name>
    <dbReference type="NCBI Taxonomy" id="4232"/>
    <lineage>
        <taxon>Eukaryota</taxon>
        <taxon>Viridiplantae</taxon>
        <taxon>Streptophyta</taxon>
        <taxon>Embryophyta</taxon>
        <taxon>Tracheophyta</taxon>
        <taxon>Spermatophyta</taxon>
        <taxon>Magnoliopsida</taxon>
        <taxon>eudicotyledons</taxon>
        <taxon>Gunneridae</taxon>
        <taxon>Pentapetalae</taxon>
        <taxon>asterids</taxon>
        <taxon>campanulids</taxon>
        <taxon>Asterales</taxon>
        <taxon>Asteraceae</taxon>
        <taxon>Asteroideae</taxon>
        <taxon>Heliantheae alliance</taxon>
        <taxon>Heliantheae</taxon>
        <taxon>Helianthus</taxon>
    </lineage>
</organism>
<dbReference type="AlphaFoldDB" id="A0A251T2M1"/>
<reference evidence="2 4" key="1">
    <citation type="journal article" date="2017" name="Nature">
        <title>The sunflower genome provides insights into oil metabolism, flowering and Asterid evolution.</title>
        <authorList>
            <person name="Badouin H."/>
            <person name="Gouzy J."/>
            <person name="Grassa C.J."/>
            <person name="Murat F."/>
            <person name="Staton S.E."/>
            <person name="Cottret L."/>
            <person name="Lelandais-Briere C."/>
            <person name="Owens G.L."/>
            <person name="Carrere S."/>
            <person name="Mayjonade B."/>
            <person name="Legrand L."/>
            <person name="Gill N."/>
            <person name="Kane N.C."/>
            <person name="Bowers J.E."/>
            <person name="Hubner S."/>
            <person name="Bellec A."/>
            <person name="Berard A."/>
            <person name="Berges H."/>
            <person name="Blanchet N."/>
            <person name="Boniface M.C."/>
            <person name="Brunel D."/>
            <person name="Catrice O."/>
            <person name="Chaidir N."/>
            <person name="Claudel C."/>
            <person name="Donnadieu C."/>
            <person name="Faraut T."/>
            <person name="Fievet G."/>
            <person name="Helmstetter N."/>
            <person name="King M."/>
            <person name="Knapp S.J."/>
            <person name="Lai Z."/>
            <person name="Le Paslier M.C."/>
            <person name="Lippi Y."/>
            <person name="Lorenzon L."/>
            <person name="Mandel J.R."/>
            <person name="Marage G."/>
            <person name="Marchand G."/>
            <person name="Marquand E."/>
            <person name="Bret-Mestries E."/>
            <person name="Morien E."/>
            <person name="Nambeesan S."/>
            <person name="Nguyen T."/>
            <person name="Pegot-Espagnet P."/>
            <person name="Pouilly N."/>
            <person name="Raftis F."/>
            <person name="Sallet E."/>
            <person name="Schiex T."/>
            <person name="Thomas J."/>
            <person name="Vandecasteele C."/>
            <person name="Vares D."/>
            <person name="Vear F."/>
            <person name="Vautrin S."/>
            <person name="Crespi M."/>
            <person name="Mangin B."/>
            <person name="Burke J.M."/>
            <person name="Salse J."/>
            <person name="Munos S."/>
            <person name="Vincourt P."/>
            <person name="Rieseberg L.H."/>
            <person name="Langlade N.B."/>
        </authorList>
    </citation>
    <scope>NUCLEOTIDE SEQUENCE [LARGE SCALE GENOMIC DNA]</scope>
    <source>
        <strain evidence="4">cv. SF193</strain>
        <tissue evidence="2">Leaves</tissue>
    </source>
</reference>
<name>A0A251T2M1_HELAN</name>
<protein>
    <submittedName>
        <fullName evidence="3">Uncharacterized protein</fullName>
    </submittedName>
</protein>
<dbReference type="InParanoid" id="A0A251T2M1"/>
<dbReference type="EMBL" id="MNCJ02000327">
    <property type="protein sequence ID" value="KAF5778267.1"/>
    <property type="molecule type" value="Genomic_DNA"/>
</dbReference>
<evidence type="ECO:0000313" key="3">
    <source>
        <dbReference type="EMBL" id="OTG05360.1"/>
    </source>
</evidence>
<dbReference type="EMBL" id="CM007901">
    <property type="protein sequence ID" value="OTG05360.1"/>
    <property type="molecule type" value="Genomic_DNA"/>
</dbReference>
<keyword evidence="1" id="KW-0812">Transmembrane</keyword>
<reference evidence="3" key="2">
    <citation type="submission" date="2017-02" db="EMBL/GenBank/DDBJ databases">
        <title>Sunflower complete genome.</title>
        <authorList>
            <person name="Langlade N."/>
            <person name="Munos S."/>
        </authorList>
    </citation>
    <scope>NUCLEOTIDE SEQUENCE [LARGE SCALE GENOMIC DNA]</scope>
    <source>
        <tissue evidence="3">Leaves</tissue>
    </source>
</reference>
<dbReference type="Gramene" id="mRNA:HanXRQr2_Chr12g0545501">
    <property type="protein sequence ID" value="CDS:HanXRQr2_Chr12g0545501.1"/>
    <property type="gene ID" value="HanXRQr2_Chr12g0545501"/>
</dbReference>
<dbReference type="Proteomes" id="UP000215914">
    <property type="component" value="Chromosome 12"/>
</dbReference>
<feature type="transmembrane region" description="Helical" evidence="1">
    <location>
        <begin position="49"/>
        <end position="70"/>
    </location>
</feature>
<reference evidence="2" key="3">
    <citation type="submission" date="2020-06" db="EMBL/GenBank/DDBJ databases">
        <title>Helianthus annuus Genome sequencing and assembly Release 2.</title>
        <authorList>
            <person name="Gouzy J."/>
            <person name="Langlade N."/>
            <person name="Munos S."/>
        </authorList>
    </citation>
    <scope>NUCLEOTIDE SEQUENCE</scope>
    <source>
        <tissue evidence="2">Leaves</tissue>
    </source>
</reference>
<sequence>MVPDFTKALLNVSESGTLRDLEKRMLGSEECVDQDTIHDEYGSLGLSTFWSLFLLTGGTSTVALATYVIISLRQYYQREDISPITIISDIRYIMYRRKRLSRKVSDLESPNTLEMT</sequence>
<accession>A0A251T2M1</accession>
<evidence type="ECO:0000256" key="1">
    <source>
        <dbReference type="SAM" id="Phobius"/>
    </source>
</evidence>
<keyword evidence="4" id="KW-1185">Reference proteome</keyword>